<proteinExistence type="predicted"/>
<dbReference type="PANTHER" id="PTHR43415">
    <property type="entry name" value="SPERMIDINE N(1)-ACETYLTRANSFERASE"/>
    <property type="match status" value="1"/>
</dbReference>
<dbReference type="Gene3D" id="3.40.630.30">
    <property type="match status" value="1"/>
</dbReference>
<dbReference type="GO" id="GO:0016747">
    <property type="term" value="F:acyltransferase activity, transferring groups other than amino-acyl groups"/>
    <property type="evidence" value="ECO:0007669"/>
    <property type="project" value="InterPro"/>
</dbReference>
<feature type="domain" description="N-acetyltransferase" evidence="1">
    <location>
        <begin position="11"/>
        <end position="170"/>
    </location>
</feature>
<dbReference type="InterPro" id="IPR000182">
    <property type="entry name" value="GNAT_dom"/>
</dbReference>
<evidence type="ECO:0000313" key="2">
    <source>
        <dbReference type="EMBL" id="RBP41718.1"/>
    </source>
</evidence>
<dbReference type="Pfam" id="PF13302">
    <property type="entry name" value="Acetyltransf_3"/>
    <property type="match status" value="1"/>
</dbReference>
<dbReference type="SUPFAM" id="SSF55729">
    <property type="entry name" value="Acyl-CoA N-acyltransferases (Nat)"/>
    <property type="match status" value="1"/>
</dbReference>
<comment type="caution">
    <text evidence="2">The sequence shown here is derived from an EMBL/GenBank/DDBJ whole genome shotgun (WGS) entry which is preliminary data.</text>
</comment>
<reference evidence="2 3" key="1">
    <citation type="submission" date="2018-06" db="EMBL/GenBank/DDBJ databases">
        <title>Genomic Encyclopedia of Type Strains, Phase IV (KMG-IV): sequencing the most valuable type-strain genomes for metagenomic binning, comparative biology and taxonomic classification.</title>
        <authorList>
            <person name="Goeker M."/>
        </authorList>
    </citation>
    <scope>NUCLEOTIDE SEQUENCE [LARGE SCALE GENOMIC DNA]</scope>
    <source>
        <strain evidence="2 3">DSM 25520</strain>
    </source>
</reference>
<protein>
    <submittedName>
        <fullName evidence="2">UDP-4-amino-4, 6-dideoxy-N-acetyl-beta-L-altrosamine N-acetyltransferase</fullName>
    </submittedName>
</protein>
<dbReference type="PANTHER" id="PTHR43415:SF3">
    <property type="entry name" value="GNAT-FAMILY ACETYLTRANSFERASE"/>
    <property type="match status" value="1"/>
</dbReference>
<evidence type="ECO:0000259" key="1">
    <source>
        <dbReference type="PROSITE" id="PS51186"/>
    </source>
</evidence>
<organism evidence="2 3">
    <name type="scientific">Eoetvoesiella caeni</name>
    <dbReference type="NCBI Taxonomy" id="645616"/>
    <lineage>
        <taxon>Bacteria</taxon>
        <taxon>Pseudomonadati</taxon>
        <taxon>Pseudomonadota</taxon>
        <taxon>Betaproteobacteria</taxon>
        <taxon>Burkholderiales</taxon>
        <taxon>Alcaligenaceae</taxon>
        <taxon>Eoetvoesiella</taxon>
    </lineage>
</organism>
<dbReference type="InterPro" id="IPR016181">
    <property type="entry name" value="Acyl_CoA_acyltransferase"/>
</dbReference>
<dbReference type="InterPro" id="IPR020036">
    <property type="entry name" value="PseH"/>
</dbReference>
<gene>
    <name evidence="2" type="ORF">DFR37_10297</name>
</gene>
<dbReference type="EMBL" id="QNRQ01000002">
    <property type="protein sequence ID" value="RBP41718.1"/>
    <property type="molecule type" value="Genomic_DNA"/>
</dbReference>
<name>A0A366HGH5_9BURK</name>
<dbReference type="PROSITE" id="PS51186">
    <property type="entry name" value="GNAT"/>
    <property type="match status" value="1"/>
</dbReference>
<dbReference type="Proteomes" id="UP000253628">
    <property type="component" value="Unassembled WGS sequence"/>
</dbReference>
<accession>A0A366HGH5</accession>
<keyword evidence="3" id="KW-1185">Reference proteome</keyword>
<sequence>MYMNVYTSTRGHIRPMTENDLELVLEWRNHIDIRRYMYTQHEISWDEHCQWFRRVSKDHTCHLLIYSNRENIPLGFLSFQCINGGPIAEWGFYVSPHGPQGTGVRLGTAALNYAFTQLKLHKVCGEALGFNERSIKFHQRLGFQQEGVLRDQHFDGTHYHPVLCFGLLVEEWGLDHEEN</sequence>
<evidence type="ECO:0000313" key="3">
    <source>
        <dbReference type="Proteomes" id="UP000253628"/>
    </source>
</evidence>
<keyword evidence="2" id="KW-0808">Transferase</keyword>
<dbReference type="NCBIfam" id="TIGR03585">
    <property type="entry name" value="PseH"/>
    <property type="match status" value="1"/>
</dbReference>
<dbReference type="AlphaFoldDB" id="A0A366HGH5"/>